<comment type="similarity">
    <text evidence="1">Belongs to the CapA family.</text>
</comment>
<dbReference type="SMART" id="SM00854">
    <property type="entry name" value="PGA_cap"/>
    <property type="match status" value="1"/>
</dbReference>
<dbReference type="Pfam" id="PF09587">
    <property type="entry name" value="PGA_cap"/>
    <property type="match status" value="1"/>
</dbReference>
<accession>A0A381PKI6</accession>
<organism evidence="4">
    <name type="scientific">marine metagenome</name>
    <dbReference type="NCBI Taxonomy" id="408172"/>
    <lineage>
        <taxon>unclassified sequences</taxon>
        <taxon>metagenomes</taxon>
        <taxon>ecological metagenomes</taxon>
    </lineage>
</organism>
<dbReference type="PANTHER" id="PTHR33393">
    <property type="entry name" value="POLYGLUTAMINE SYNTHESIS ACCESSORY PROTEIN RV0574C-RELATED"/>
    <property type="match status" value="1"/>
</dbReference>
<evidence type="ECO:0000313" key="4">
    <source>
        <dbReference type="EMBL" id="SUZ67535.1"/>
    </source>
</evidence>
<dbReference type="SUPFAM" id="SSF56300">
    <property type="entry name" value="Metallo-dependent phosphatases"/>
    <property type="match status" value="1"/>
</dbReference>
<dbReference type="AlphaFoldDB" id="A0A381PKI6"/>
<gene>
    <name evidence="4" type="ORF">METZ01_LOCUS20389</name>
</gene>
<dbReference type="PANTHER" id="PTHR33393:SF13">
    <property type="entry name" value="PGA BIOSYNTHESIS PROTEIN CAPA"/>
    <property type="match status" value="1"/>
</dbReference>
<feature type="region of interest" description="Disordered" evidence="2">
    <location>
        <begin position="326"/>
        <end position="350"/>
    </location>
</feature>
<feature type="region of interest" description="Disordered" evidence="2">
    <location>
        <begin position="1"/>
        <end position="23"/>
    </location>
</feature>
<dbReference type="Gene3D" id="3.60.21.10">
    <property type="match status" value="1"/>
</dbReference>
<feature type="compositionally biased region" description="Low complexity" evidence="2">
    <location>
        <begin position="328"/>
        <end position="350"/>
    </location>
</feature>
<dbReference type="EMBL" id="UINC01001015">
    <property type="protein sequence ID" value="SUZ67535.1"/>
    <property type="molecule type" value="Genomic_DNA"/>
</dbReference>
<evidence type="ECO:0000259" key="3">
    <source>
        <dbReference type="SMART" id="SM00854"/>
    </source>
</evidence>
<dbReference type="CDD" id="cd07381">
    <property type="entry name" value="MPP_CapA"/>
    <property type="match status" value="1"/>
</dbReference>
<evidence type="ECO:0000256" key="2">
    <source>
        <dbReference type="SAM" id="MobiDB-lite"/>
    </source>
</evidence>
<protein>
    <recommendedName>
        <fullName evidence="3">Capsule synthesis protein CapA domain-containing protein</fullName>
    </recommendedName>
</protein>
<dbReference type="InterPro" id="IPR029052">
    <property type="entry name" value="Metallo-depent_PP-like"/>
</dbReference>
<feature type="compositionally biased region" description="Low complexity" evidence="2">
    <location>
        <begin position="10"/>
        <end position="23"/>
    </location>
</feature>
<feature type="non-terminal residue" evidence="4">
    <location>
        <position position="1"/>
    </location>
</feature>
<dbReference type="InterPro" id="IPR052169">
    <property type="entry name" value="CW_Biosynth-Accessory"/>
</dbReference>
<reference evidence="4" key="1">
    <citation type="submission" date="2018-05" db="EMBL/GenBank/DDBJ databases">
        <authorList>
            <person name="Lanie J.A."/>
            <person name="Ng W.-L."/>
            <person name="Kazmierczak K.M."/>
            <person name="Andrzejewski T.M."/>
            <person name="Davidsen T.M."/>
            <person name="Wayne K.J."/>
            <person name="Tettelin H."/>
            <person name="Glass J.I."/>
            <person name="Rusch D."/>
            <person name="Podicherti R."/>
            <person name="Tsui H.-C.T."/>
            <person name="Winkler M.E."/>
        </authorList>
    </citation>
    <scope>NUCLEOTIDE SEQUENCE</scope>
</reference>
<proteinExistence type="inferred from homology"/>
<sequence>VTTVTEQDNEASPSTTEAATSTATTVVNEQMWTLLAGGDVLLDLTEPEGVDPFTQVHPDLKSADVAIVNLEMAITERGEPYDKEYVFRAPGSSALTLAGAGIDVVSLGNNHVFDYGREGLEDTISVLDEVGILRPGAGSNNAEAYAPRVLSLDNGIRVAFVSATAVVPGGFAAGADRPGVADAKWAIPRVLAAVRAAASGNDVVVVSLHWGVEREPCPTEEQRSLAQQVIDAGADLILGHHPHVLQPIETYDRTVIAYSLGNFAWHPRYGITGDTGVLEVVFKGSSIQGYQFHPHVLNYTGSATPISSGDRYERIVDIVEGRCEEYAPESPTTTEAPTGTEGVTTTIATE</sequence>
<feature type="domain" description="Capsule synthesis protein CapA" evidence="3">
    <location>
        <begin position="33"/>
        <end position="267"/>
    </location>
</feature>
<name>A0A381PKI6_9ZZZZ</name>
<dbReference type="InterPro" id="IPR019079">
    <property type="entry name" value="Capsule_synth_CapA"/>
</dbReference>
<evidence type="ECO:0000256" key="1">
    <source>
        <dbReference type="ARBA" id="ARBA00005662"/>
    </source>
</evidence>